<gene>
    <name evidence="2" type="ORF">FEM03_05030</name>
</gene>
<dbReference type="Proteomes" id="UP000306196">
    <property type="component" value="Unassembled WGS sequence"/>
</dbReference>
<evidence type="ECO:0000256" key="1">
    <source>
        <dbReference type="SAM" id="SignalP"/>
    </source>
</evidence>
<dbReference type="EMBL" id="VAUV01000003">
    <property type="protein sequence ID" value="TLD72092.1"/>
    <property type="molecule type" value="Genomic_DNA"/>
</dbReference>
<accession>A0A5R8KII0</accession>
<reference evidence="2 3" key="1">
    <citation type="submission" date="2019-05" db="EMBL/GenBank/DDBJ databases">
        <title>Verrucobacter flavum gen. nov., sp. nov. a new member of the family Verrucomicrobiaceae.</title>
        <authorList>
            <person name="Szuroczki S."/>
            <person name="Abbaszade G."/>
            <person name="Szabo A."/>
            <person name="Felfoldi T."/>
            <person name="Schumann P."/>
            <person name="Boka K."/>
            <person name="Keki Z."/>
            <person name="Toumi M."/>
            <person name="Toth E."/>
        </authorList>
    </citation>
    <scope>NUCLEOTIDE SEQUENCE [LARGE SCALE GENOMIC DNA]</scope>
    <source>
        <strain evidence="2 3">MG-N-17</strain>
    </source>
</reference>
<proteinExistence type="predicted"/>
<feature type="signal peptide" evidence="1">
    <location>
        <begin position="1"/>
        <end position="26"/>
    </location>
</feature>
<protein>
    <submittedName>
        <fullName evidence="2">Uncharacterized protein</fullName>
    </submittedName>
</protein>
<dbReference type="PROSITE" id="PS51257">
    <property type="entry name" value="PROKAR_LIPOPROTEIN"/>
    <property type="match status" value="1"/>
</dbReference>
<dbReference type="OrthoDB" id="199406at2"/>
<evidence type="ECO:0000313" key="3">
    <source>
        <dbReference type="Proteomes" id="UP000306196"/>
    </source>
</evidence>
<keyword evidence="1" id="KW-0732">Signal</keyword>
<name>A0A5R8KII0_9BACT</name>
<sequence>MNIPTLKLTIALMTLVLGFSSCASNAELEDRLERRNQNHSNLQERREMRLDARQERTDAWFDRVMH</sequence>
<dbReference type="RefSeq" id="WP_138085096.1">
    <property type="nucleotide sequence ID" value="NZ_VAUV01000003.1"/>
</dbReference>
<keyword evidence="3" id="KW-1185">Reference proteome</keyword>
<evidence type="ECO:0000313" key="2">
    <source>
        <dbReference type="EMBL" id="TLD72092.1"/>
    </source>
</evidence>
<comment type="caution">
    <text evidence="2">The sequence shown here is derived from an EMBL/GenBank/DDBJ whole genome shotgun (WGS) entry which is preliminary data.</text>
</comment>
<feature type="chain" id="PRO_5024391884" evidence="1">
    <location>
        <begin position="27"/>
        <end position="66"/>
    </location>
</feature>
<organism evidence="2 3">
    <name type="scientific">Phragmitibacter flavus</name>
    <dbReference type="NCBI Taxonomy" id="2576071"/>
    <lineage>
        <taxon>Bacteria</taxon>
        <taxon>Pseudomonadati</taxon>
        <taxon>Verrucomicrobiota</taxon>
        <taxon>Verrucomicrobiia</taxon>
        <taxon>Verrucomicrobiales</taxon>
        <taxon>Verrucomicrobiaceae</taxon>
        <taxon>Phragmitibacter</taxon>
    </lineage>
</organism>
<dbReference type="AlphaFoldDB" id="A0A5R8KII0"/>